<dbReference type="InterPro" id="IPR035965">
    <property type="entry name" value="PAS-like_dom_sf"/>
</dbReference>
<feature type="transmembrane region" description="Helical" evidence="11">
    <location>
        <begin position="163"/>
        <end position="182"/>
    </location>
</feature>
<dbReference type="SMART" id="SM00091">
    <property type="entry name" value="PAS"/>
    <property type="match status" value="1"/>
</dbReference>
<protein>
    <recommendedName>
        <fullName evidence="3">histidine kinase</fullName>
        <ecNumber evidence="3">2.7.13.3</ecNumber>
    </recommendedName>
</protein>
<dbReference type="AlphaFoldDB" id="I7A418"/>
<dbReference type="SMART" id="SM00086">
    <property type="entry name" value="PAC"/>
    <property type="match status" value="1"/>
</dbReference>
<gene>
    <name evidence="15" type="ordered locus">MROS_1409</name>
</gene>
<evidence type="ECO:0000313" key="16">
    <source>
        <dbReference type="Proteomes" id="UP000009011"/>
    </source>
</evidence>
<dbReference type="PRINTS" id="PR00344">
    <property type="entry name" value="BCTRLSENSOR"/>
</dbReference>
<dbReference type="Gene3D" id="3.30.450.40">
    <property type="match status" value="1"/>
</dbReference>
<dbReference type="InterPro" id="IPR003661">
    <property type="entry name" value="HisK_dim/P_dom"/>
</dbReference>
<evidence type="ECO:0000256" key="7">
    <source>
        <dbReference type="ARBA" id="ARBA00022692"/>
    </source>
</evidence>
<feature type="domain" description="Histidine kinase" evidence="12">
    <location>
        <begin position="514"/>
        <end position="733"/>
    </location>
</feature>
<organism evidence="15 16">
    <name type="scientific">Melioribacter roseus (strain DSM 23840 / JCM 17771 / VKM B-2668 / P3M-2)</name>
    <dbReference type="NCBI Taxonomy" id="1191523"/>
    <lineage>
        <taxon>Bacteria</taxon>
        <taxon>Pseudomonadati</taxon>
        <taxon>Ignavibacteriota</taxon>
        <taxon>Ignavibacteria</taxon>
        <taxon>Ignavibacteriales</taxon>
        <taxon>Melioribacteraceae</taxon>
        <taxon>Melioribacter</taxon>
    </lineage>
</organism>
<dbReference type="InterPro" id="IPR036890">
    <property type="entry name" value="HATPase_C_sf"/>
</dbReference>
<dbReference type="Pfam" id="PF07694">
    <property type="entry name" value="5TM-5TMR_LYT"/>
    <property type="match status" value="1"/>
</dbReference>
<dbReference type="RefSeq" id="WP_014856080.1">
    <property type="nucleotide sequence ID" value="NC_018178.1"/>
</dbReference>
<dbReference type="Pfam" id="PF13185">
    <property type="entry name" value="GAF_2"/>
    <property type="match status" value="1"/>
</dbReference>
<dbReference type="KEGG" id="mro:MROS_1409"/>
<dbReference type="eggNOG" id="COG3275">
    <property type="taxonomic scope" value="Bacteria"/>
</dbReference>
<feature type="transmembrane region" description="Helical" evidence="11">
    <location>
        <begin position="6"/>
        <end position="25"/>
    </location>
</feature>
<dbReference type="Pfam" id="PF00512">
    <property type="entry name" value="HisKA"/>
    <property type="match status" value="1"/>
</dbReference>
<evidence type="ECO:0000256" key="6">
    <source>
        <dbReference type="ARBA" id="ARBA00022679"/>
    </source>
</evidence>
<evidence type="ECO:0000259" key="12">
    <source>
        <dbReference type="PROSITE" id="PS50109"/>
    </source>
</evidence>
<dbReference type="InterPro" id="IPR036097">
    <property type="entry name" value="HisK_dim/P_sf"/>
</dbReference>
<dbReference type="EC" id="2.7.13.3" evidence="3"/>
<evidence type="ECO:0000256" key="3">
    <source>
        <dbReference type="ARBA" id="ARBA00012438"/>
    </source>
</evidence>
<evidence type="ECO:0000259" key="14">
    <source>
        <dbReference type="PROSITE" id="PS50113"/>
    </source>
</evidence>
<dbReference type="GO" id="GO:0005886">
    <property type="term" value="C:plasma membrane"/>
    <property type="evidence" value="ECO:0007669"/>
    <property type="project" value="UniProtKB-SubCell"/>
</dbReference>
<dbReference type="SMART" id="SM00065">
    <property type="entry name" value="GAF"/>
    <property type="match status" value="1"/>
</dbReference>
<dbReference type="InterPro" id="IPR003594">
    <property type="entry name" value="HATPase_dom"/>
</dbReference>
<dbReference type="PANTHER" id="PTHR43047">
    <property type="entry name" value="TWO-COMPONENT HISTIDINE PROTEIN KINASE"/>
    <property type="match status" value="1"/>
</dbReference>
<dbReference type="PROSITE" id="PS50109">
    <property type="entry name" value="HIS_KIN"/>
    <property type="match status" value="1"/>
</dbReference>
<dbReference type="PANTHER" id="PTHR43047:SF72">
    <property type="entry name" value="OSMOSENSING HISTIDINE PROTEIN KINASE SLN1"/>
    <property type="match status" value="1"/>
</dbReference>
<evidence type="ECO:0000256" key="9">
    <source>
        <dbReference type="ARBA" id="ARBA00022989"/>
    </source>
</evidence>
<dbReference type="SMART" id="SM00388">
    <property type="entry name" value="HisKA"/>
    <property type="match status" value="1"/>
</dbReference>
<accession>I7A418</accession>
<dbReference type="GO" id="GO:0009927">
    <property type="term" value="F:histidine phosphotransfer kinase activity"/>
    <property type="evidence" value="ECO:0007669"/>
    <property type="project" value="TreeGrafter"/>
</dbReference>
<dbReference type="InterPro" id="IPR003018">
    <property type="entry name" value="GAF"/>
</dbReference>
<reference evidence="15 16" key="1">
    <citation type="journal article" date="2013" name="PLoS ONE">
        <title>Genomic analysis of Melioribacter roseus, facultatively anaerobic organotrophic bacterium representing a novel deep lineage within Bacteriodetes/Chlorobi group.</title>
        <authorList>
            <person name="Kadnikov V.V."/>
            <person name="Mardanov A.V."/>
            <person name="Podosokorskaya O.A."/>
            <person name="Gavrilov S.N."/>
            <person name="Kublanov I.V."/>
            <person name="Beletsky A.V."/>
            <person name="Bonch-Osmolovskaya E.A."/>
            <person name="Ravin N.V."/>
        </authorList>
    </citation>
    <scope>NUCLEOTIDE SEQUENCE [LARGE SCALE GENOMIC DNA]</scope>
    <source>
        <strain evidence="16">JCM 17771 / P3M-2</strain>
    </source>
</reference>
<dbReference type="SUPFAM" id="SSF55781">
    <property type="entry name" value="GAF domain-like"/>
    <property type="match status" value="1"/>
</dbReference>
<evidence type="ECO:0000256" key="2">
    <source>
        <dbReference type="ARBA" id="ARBA00004651"/>
    </source>
</evidence>
<dbReference type="SMART" id="SM00387">
    <property type="entry name" value="HATPase_c"/>
    <property type="match status" value="1"/>
</dbReference>
<dbReference type="Gene3D" id="1.10.287.130">
    <property type="match status" value="1"/>
</dbReference>
<comment type="catalytic activity">
    <reaction evidence="1">
        <text>ATP + protein L-histidine = ADP + protein N-phospho-L-histidine.</text>
        <dbReference type="EC" id="2.7.13.3"/>
    </reaction>
</comment>
<keyword evidence="10 11" id="KW-0472">Membrane</keyword>
<feature type="transmembrane region" description="Helical" evidence="11">
    <location>
        <begin position="32"/>
        <end position="53"/>
    </location>
</feature>
<evidence type="ECO:0000256" key="10">
    <source>
        <dbReference type="ARBA" id="ARBA00023136"/>
    </source>
</evidence>
<evidence type="ECO:0000256" key="8">
    <source>
        <dbReference type="ARBA" id="ARBA00022777"/>
    </source>
</evidence>
<dbReference type="Gene3D" id="3.30.450.20">
    <property type="entry name" value="PAS domain"/>
    <property type="match status" value="1"/>
</dbReference>
<comment type="subcellular location">
    <subcellularLocation>
        <location evidence="2">Cell membrane</location>
        <topology evidence="2">Multi-pass membrane protein</topology>
    </subcellularLocation>
</comment>
<dbReference type="SUPFAM" id="SSF55785">
    <property type="entry name" value="PYP-like sensor domain (PAS domain)"/>
    <property type="match status" value="1"/>
</dbReference>
<keyword evidence="8" id="KW-0418">Kinase</keyword>
<dbReference type="CDD" id="cd00082">
    <property type="entry name" value="HisKA"/>
    <property type="match status" value="1"/>
</dbReference>
<proteinExistence type="predicted"/>
<dbReference type="Proteomes" id="UP000009011">
    <property type="component" value="Chromosome"/>
</dbReference>
<feature type="transmembrane region" description="Helical" evidence="11">
    <location>
        <begin position="65"/>
        <end position="87"/>
    </location>
</feature>
<dbReference type="InterPro" id="IPR000700">
    <property type="entry name" value="PAS-assoc_C"/>
</dbReference>
<dbReference type="HOGENOM" id="CLU_000445_114_71_10"/>
<dbReference type="InterPro" id="IPR029016">
    <property type="entry name" value="GAF-like_dom_sf"/>
</dbReference>
<evidence type="ECO:0000256" key="11">
    <source>
        <dbReference type="SAM" id="Phobius"/>
    </source>
</evidence>
<keyword evidence="4" id="KW-1003">Cell membrane</keyword>
<dbReference type="InterPro" id="IPR004358">
    <property type="entry name" value="Sig_transdc_His_kin-like_C"/>
</dbReference>
<dbReference type="SUPFAM" id="SSF47384">
    <property type="entry name" value="Homodimeric domain of signal transducing histidine kinase"/>
    <property type="match status" value="1"/>
</dbReference>
<dbReference type="GO" id="GO:0071555">
    <property type="term" value="P:cell wall organization"/>
    <property type="evidence" value="ECO:0007669"/>
    <property type="project" value="InterPro"/>
</dbReference>
<keyword evidence="16" id="KW-1185">Reference proteome</keyword>
<dbReference type="OrthoDB" id="9811889at2"/>
<name>I7A418_MELRP</name>
<dbReference type="eggNOG" id="COG2205">
    <property type="taxonomic scope" value="Bacteria"/>
</dbReference>
<dbReference type="PROSITE" id="PS50113">
    <property type="entry name" value="PAC"/>
    <property type="match status" value="1"/>
</dbReference>
<feature type="domain" description="PAC" evidence="14">
    <location>
        <begin position="279"/>
        <end position="331"/>
    </location>
</feature>
<dbReference type="InterPro" id="IPR000014">
    <property type="entry name" value="PAS"/>
</dbReference>
<dbReference type="InterPro" id="IPR005467">
    <property type="entry name" value="His_kinase_dom"/>
</dbReference>
<dbReference type="InterPro" id="IPR001610">
    <property type="entry name" value="PAC"/>
</dbReference>
<evidence type="ECO:0000256" key="1">
    <source>
        <dbReference type="ARBA" id="ARBA00000085"/>
    </source>
</evidence>
<dbReference type="PROSITE" id="PS50112">
    <property type="entry name" value="PAS"/>
    <property type="match status" value="1"/>
</dbReference>
<dbReference type="Pfam" id="PF02518">
    <property type="entry name" value="HATPase_c"/>
    <property type="match status" value="1"/>
</dbReference>
<keyword evidence="7 11" id="KW-0812">Transmembrane</keyword>
<feature type="transmembrane region" description="Helical" evidence="11">
    <location>
        <begin position="126"/>
        <end position="151"/>
    </location>
</feature>
<evidence type="ECO:0000256" key="5">
    <source>
        <dbReference type="ARBA" id="ARBA00022553"/>
    </source>
</evidence>
<sequence length="733" mass="82425">MLKSLLLNASLLIAIGTLFNLLYNLRRKSKLLFGVLVGILFGLSAIAGMNLPYQYAPGIFYDGRSIILTVAGLFGGPVSAAIAVVVASIYRITLGGPGVIAGVASIIGPALTGLLIRRYYNNNPLNYSVGVLFVAGFLGSIVMLASQTLIIPIPSGWNIVKQIWLPVMIVFPVATVLLGLILSNEEKRIHSEQLLSREREKLKLITDNVTDVVWLTDLNFRPTFISPSVSNLLGYSVEEYLKLKVEDLYPPEILMRINKWLNEELAEDKRADADKNRNRIYEIQQYRKDGSLVELSVNVRFLRNEYGEPVGLIGVSRDVTEKKKNEKVKEILYDVSRISAAEIGLVEFASHIHKQIKSILRAENFYIALYDKETDLYKFIYHTDKYDEYVVNEPVSLKDGLTDYVRKNAKASLISRSEDEKLREKGVINLVGREAVIWMGAPIINSSRGEVIGVIALQDYESENAYTEDDLRTLEIIASQLGLFIDRVKILEELKIAKEKAELSDRLKTEFMAQMSHEIRTPINIITGSMQLIMDELPDKKNPEIEELFDSINIAAARIIRTIDMILNYSELQTDSYETNIKILDLEEILKKKLVGEFKISAQSKGINLKYECNAKNTRIRGDEYSVHQIFANLIDNALKYTHEGEVKITVTETGNKVKVEISDTGIGMSEDFLKKIFTPFTQEESGYTRLYDGNGLGLALVKKYCQLNKAVIDVKSRKGEGSVFSVLFDKIG</sequence>
<dbReference type="GO" id="GO:0000155">
    <property type="term" value="F:phosphorelay sensor kinase activity"/>
    <property type="evidence" value="ECO:0007669"/>
    <property type="project" value="InterPro"/>
</dbReference>
<keyword evidence="5" id="KW-0597">Phosphoprotein</keyword>
<dbReference type="NCBIfam" id="TIGR00229">
    <property type="entry name" value="sensory_box"/>
    <property type="match status" value="1"/>
</dbReference>
<dbReference type="InterPro" id="IPR011620">
    <property type="entry name" value="Sig_transdc_His_kinase_LytS_TM"/>
</dbReference>
<evidence type="ECO:0000256" key="4">
    <source>
        <dbReference type="ARBA" id="ARBA00022475"/>
    </source>
</evidence>
<feature type="transmembrane region" description="Helical" evidence="11">
    <location>
        <begin position="99"/>
        <end position="120"/>
    </location>
</feature>
<dbReference type="CDD" id="cd00130">
    <property type="entry name" value="PAS"/>
    <property type="match status" value="1"/>
</dbReference>
<dbReference type="Gene3D" id="3.30.565.10">
    <property type="entry name" value="Histidine kinase-like ATPase, C-terminal domain"/>
    <property type="match status" value="1"/>
</dbReference>
<evidence type="ECO:0000313" key="15">
    <source>
        <dbReference type="EMBL" id="AFN74646.1"/>
    </source>
</evidence>
<dbReference type="EMBL" id="CP003557">
    <property type="protein sequence ID" value="AFN74646.1"/>
    <property type="molecule type" value="Genomic_DNA"/>
</dbReference>
<dbReference type="STRING" id="1191523.MROS_1409"/>
<feature type="domain" description="PAS" evidence="13">
    <location>
        <begin position="198"/>
        <end position="268"/>
    </location>
</feature>
<keyword evidence="6" id="KW-0808">Transferase</keyword>
<evidence type="ECO:0000259" key="13">
    <source>
        <dbReference type="PROSITE" id="PS50112"/>
    </source>
</evidence>
<dbReference type="SUPFAM" id="SSF55874">
    <property type="entry name" value="ATPase domain of HSP90 chaperone/DNA topoisomerase II/histidine kinase"/>
    <property type="match status" value="1"/>
</dbReference>
<dbReference type="Pfam" id="PF13426">
    <property type="entry name" value="PAS_9"/>
    <property type="match status" value="1"/>
</dbReference>
<keyword evidence="9 11" id="KW-1133">Transmembrane helix</keyword>